<gene>
    <name evidence="2" type="ORF">J3R73_006198</name>
</gene>
<reference evidence="2 3" key="1">
    <citation type="submission" date="2023-07" db="EMBL/GenBank/DDBJ databases">
        <title>Genomic Encyclopedia of Type Strains, Phase IV (KMG-IV): sequencing the most valuable type-strain genomes for metagenomic binning, comparative biology and taxonomic classification.</title>
        <authorList>
            <person name="Goeker M."/>
        </authorList>
    </citation>
    <scope>NUCLEOTIDE SEQUENCE [LARGE SCALE GENOMIC DNA]</scope>
    <source>
        <strain evidence="2 3">DSM 5896</strain>
    </source>
</reference>
<organism evidence="2 3">
    <name type="scientific">Labrys monachus</name>
    <dbReference type="NCBI Taxonomy" id="217067"/>
    <lineage>
        <taxon>Bacteria</taxon>
        <taxon>Pseudomonadati</taxon>
        <taxon>Pseudomonadota</taxon>
        <taxon>Alphaproteobacteria</taxon>
        <taxon>Hyphomicrobiales</taxon>
        <taxon>Xanthobacteraceae</taxon>
        <taxon>Labrys</taxon>
    </lineage>
</organism>
<dbReference type="RefSeq" id="WP_307436642.1">
    <property type="nucleotide sequence ID" value="NZ_JAUSVK010000001.1"/>
</dbReference>
<name>A0ABU0FPL8_9HYPH</name>
<protein>
    <recommendedName>
        <fullName evidence="4">Chorismate lyase</fullName>
    </recommendedName>
</protein>
<accession>A0ABU0FPL8</accession>
<evidence type="ECO:0000313" key="3">
    <source>
        <dbReference type="Proteomes" id="UP001237448"/>
    </source>
</evidence>
<keyword evidence="1" id="KW-0732">Signal</keyword>
<dbReference type="Gene3D" id="3.40.1410.10">
    <property type="entry name" value="Chorismate lyase-like"/>
    <property type="match status" value="1"/>
</dbReference>
<proteinExistence type="predicted"/>
<comment type="caution">
    <text evidence="2">The sequence shown here is derived from an EMBL/GenBank/DDBJ whole genome shotgun (WGS) entry which is preliminary data.</text>
</comment>
<evidence type="ECO:0000313" key="2">
    <source>
        <dbReference type="EMBL" id="MDQ0396406.1"/>
    </source>
</evidence>
<feature type="signal peptide" evidence="1">
    <location>
        <begin position="1"/>
        <end position="29"/>
    </location>
</feature>
<dbReference type="Proteomes" id="UP001237448">
    <property type="component" value="Unassembled WGS sequence"/>
</dbReference>
<evidence type="ECO:0008006" key="4">
    <source>
        <dbReference type="Google" id="ProtNLM"/>
    </source>
</evidence>
<dbReference type="EMBL" id="JAUSVK010000001">
    <property type="protein sequence ID" value="MDQ0396406.1"/>
    <property type="molecule type" value="Genomic_DNA"/>
</dbReference>
<feature type="chain" id="PRO_5045959860" description="Chorismate lyase" evidence="1">
    <location>
        <begin position="30"/>
        <end position="237"/>
    </location>
</feature>
<evidence type="ECO:0000256" key="1">
    <source>
        <dbReference type="SAM" id="SignalP"/>
    </source>
</evidence>
<dbReference type="InterPro" id="IPR028978">
    <property type="entry name" value="Chorismate_lyase_/UTRA_dom_sf"/>
</dbReference>
<sequence>MKRFFHGSILGAVCASALVAIAAAGPAWALDPGKAPSWPDSFATRLEALAILQSLNAELLSNPSATLTLDRWCAAHRLAPAGSKITAERVRGQDKAADAGIRDILKAGAGEPVAYRRVRLRCGDRVLSEADNWYVPGRLTADMNRQLDTTDISFGRVVQPLGFSRTTLSATLLWRPLPEGWEMAPRPAVPAGATLAMPAFLLEHRAVLKSSDGTPFSALVETYTSEVLDFPAPGGPD</sequence>
<keyword evidence="3" id="KW-1185">Reference proteome</keyword>
<dbReference type="SUPFAM" id="SSF64288">
    <property type="entry name" value="Chorismate lyase-like"/>
    <property type="match status" value="1"/>
</dbReference>